<dbReference type="GeneID" id="93650566"/>
<dbReference type="EMBL" id="JAEOAQ010000002">
    <property type="protein sequence ID" value="KAG5420057.1"/>
    <property type="molecule type" value="Genomic_DNA"/>
</dbReference>
<organism evidence="1 2">
    <name type="scientific">Candida metapsilosis</name>
    <dbReference type="NCBI Taxonomy" id="273372"/>
    <lineage>
        <taxon>Eukaryota</taxon>
        <taxon>Fungi</taxon>
        <taxon>Dikarya</taxon>
        <taxon>Ascomycota</taxon>
        <taxon>Saccharomycotina</taxon>
        <taxon>Pichiomycetes</taxon>
        <taxon>Debaryomycetaceae</taxon>
        <taxon>Candida/Lodderomyces clade</taxon>
        <taxon>Candida</taxon>
    </lineage>
</organism>
<accession>A0A8H7ZDQ0</accession>
<dbReference type="Proteomes" id="UP000669133">
    <property type="component" value="Unassembled WGS sequence"/>
</dbReference>
<name>A0A8H7ZDQ0_9ASCO</name>
<keyword evidence="2" id="KW-1185">Reference proteome</keyword>
<evidence type="ECO:0000313" key="1">
    <source>
        <dbReference type="EMBL" id="KAG5420057.1"/>
    </source>
</evidence>
<reference evidence="1 2" key="1">
    <citation type="submission" date="2020-12" db="EMBL/GenBank/DDBJ databases">
        <title>Effect of drift, selection, and recombination on the evolution of hybrid genomes in Candida yeast pathogens.</title>
        <authorList>
            <person name="Mixao V."/>
            <person name="Ksiezopolska E."/>
            <person name="Saus E."/>
            <person name="Boekhout T."/>
            <person name="Gacser A."/>
            <person name="Gabaldon T."/>
        </authorList>
    </citation>
    <scope>NUCLEOTIDE SEQUENCE [LARGE SCALE GENOMIC DNA]</scope>
    <source>
        <strain evidence="1 2">BP57</strain>
    </source>
</reference>
<dbReference type="AlphaFoldDB" id="A0A8H7ZDQ0"/>
<dbReference type="RefSeq" id="XP_067549173.1">
    <property type="nucleotide sequence ID" value="XM_067690737.1"/>
</dbReference>
<proteinExistence type="predicted"/>
<sequence length="142" mass="14887">MKDGSFSYLHLSNPNIATYIETWRNEPMPFDDIEPPQINISKHINGSMKNGAELPLSLDNDDEESIQGAQANGVGVGTGGAAGGAVGGRGMAGVVGGSGAGGAGGGGFARSQWMDLQLHEVFKDDIKRFRDLTILPSIDQKD</sequence>
<comment type="caution">
    <text evidence="1">The sequence shown here is derived from an EMBL/GenBank/DDBJ whole genome shotgun (WGS) entry which is preliminary data.</text>
</comment>
<protein>
    <submittedName>
        <fullName evidence="1">Uncharacterized protein</fullName>
    </submittedName>
</protein>
<evidence type="ECO:0000313" key="2">
    <source>
        <dbReference type="Proteomes" id="UP000669133"/>
    </source>
</evidence>
<gene>
    <name evidence="1" type="ORF">I9W82_001937</name>
</gene>
<dbReference type="OrthoDB" id="4023481at2759"/>